<dbReference type="EMBL" id="JRQI01000009">
    <property type="protein sequence ID" value="KGK59056.1"/>
    <property type="molecule type" value="Genomic_DNA"/>
</dbReference>
<dbReference type="GO" id="GO:0005506">
    <property type="term" value="F:iron ion binding"/>
    <property type="evidence" value="ECO:0007669"/>
    <property type="project" value="InterPro"/>
</dbReference>
<sequence length="142" mass="15437">MTDSPANQSRTARYGFMLVLGGLIGLVATVMVARVLQARRDPVPDSLMQVMAYQLRALQAPPTATCTLAQQRARLRSLRLLADELEPAFANLGEDRRFVEHADALRATLDRAQPAPATDCAAVAESGTQIADACEACHRDFR</sequence>
<comment type="caution">
    <text evidence="2">The sequence shown here is derived from an EMBL/GenBank/DDBJ whole genome shotgun (WGS) entry which is preliminary data.</text>
</comment>
<keyword evidence="1" id="KW-1133">Transmembrane helix</keyword>
<feature type="transmembrane region" description="Helical" evidence="1">
    <location>
        <begin position="12"/>
        <end position="33"/>
    </location>
</feature>
<dbReference type="AlphaFoldDB" id="A0AB34PCV3"/>
<dbReference type="GO" id="GO:0009055">
    <property type="term" value="F:electron transfer activity"/>
    <property type="evidence" value="ECO:0007669"/>
    <property type="project" value="InterPro"/>
</dbReference>
<dbReference type="RefSeq" id="WP_047693561.1">
    <property type="nucleotide sequence ID" value="NZ_KN265464.1"/>
</dbReference>
<keyword evidence="1" id="KW-0812">Transmembrane</keyword>
<dbReference type="InterPro" id="IPR010980">
    <property type="entry name" value="Cyt_c/b562"/>
</dbReference>
<dbReference type="SUPFAM" id="SSF47175">
    <property type="entry name" value="Cytochromes"/>
    <property type="match status" value="1"/>
</dbReference>
<dbReference type="PROSITE" id="PS51009">
    <property type="entry name" value="CYTCII"/>
    <property type="match status" value="1"/>
</dbReference>
<dbReference type="Gene3D" id="1.20.120.10">
    <property type="entry name" value="Cytochrome c/b562"/>
    <property type="match status" value="1"/>
</dbReference>
<evidence type="ECO:0008006" key="4">
    <source>
        <dbReference type="Google" id="ProtNLM"/>
    </source>
</evidence>
<proteinExistence type="predicted"/>
<dbReference type="GO" id="GO:0020037">
    <property type="term" value="F:heme binding"/>
    <property type="evidence" value="ECO:0007669"/>
    <property type="project" value="InterPro"/>
</dbReference>
<dbReference type="GO" id="GO:0022900">
    <property type="term" value="P:electron transport chain"/>
    <property type="evidence" value="ECO:0007669"/>
    <property type="project" value="InterPro"/>
</dbReference>
<keyword evidence="1" id="KW-0472">Membrane</keyword>
<organism evidence="2 3">
    <name type="scientific">Xanthomonas cannabis pv. phaseoli</name>
    <dbReference type="NCBI Taxonomy" id="1885902"/>
    <lineage>
        <taxon>Bacteria</taxon>
        <taxon>Pseudomonadati</taxon>
        <taxon>Pseudomonadota</taxon>
        <taxon>Gammaproteobacteria</taxon>
        <taxon>Lysobacterales</taxon>
        <taxon>Lysobacteraceae</taxon>
        <taxon>Xanthomonas</taxon>
    </lineage>
</organism>
<accession>A0AB34PCV3</accession>
<reference evidence="2 3" key="1">
    <citation type="submission" date="2014-10" db="EMBL/GenBank/DDBJ databases">
        <title>Genome sequence of a Xanthomonas strain that is pathogenic on beans.</title>
        <authorList>
            <person name="Aritua V."/>
            <person name="Sapp M."/>
            <person name="Harrison J."/>
            <person name="Smith J."/>
            <person name="Studholme D."/>
        </authorList>
    </citation>
    <scope>NUCLEOTIDE SEQUENCE [LARGE SCALE GENOMIC DNA]</scope>
    <source>
        <strain evidence="2 3">Nyagatare</strain>
    </source>
</reference>
<protein>
    <recommendedName>
        <fullName evidence="4">Cytochrome C</fullName>
    </recommendedName>
</protein>
<gene>
    <name evidence="2" type="ORF">NC00_03625</name>
</gene>
<evidence type="ECO:0000313" key="2">
    <source>
        <dbReference type="EMBL" id="KGK59056.1"/>
    </source>
</evidence>
<dbReference type="InterPro" id="IPR002321">
    <property type="entry name" value="Cyt_c_II"/>
</dbReference>
<name>A0AB34PCV3_9XANT</name>
<evidence type="ECO:0000256" key="1">
    <source>
        <dbReference type="SAM" id="Phobius"/>
    </source>
</evidence>
<evidence type="ECO:0000313" key="3">
    <source>
        <dbReference type="Proteomes" id="UP000029879"/>
    </source>
</evidence>
<dbReference type="Proteomes" id="UP000029879">
    <property type="component" value="Unassembled WGS sequence"/>
</dbReference>